<organism evidence="2">
    <name type="scientific">marine metagenome</name>
    <dbReference type="NCBI Taxonomy" id="408172"/>
    <lineage>
        <taxon>unclassified sequences</taxon>
        <taxon>metagenomes</taxon>
        <taxon>ecological metagenomes</taxon>
    </lineage>
</organism>
<feature type="transmembrane region" description="Helical" evidence="1">
    <location>
        <begin position="155"/>
        <end position="175"/>
    </location>
</feature>
<accession>A0A381XQR4</accession>
<evidence type="ECO:0000256" key="1">
    <source>
        <dbReference type="SAM" id="Phobius"/>
    </source>
</evidence>
<feature type="transmembrane region" description="Helical" evidence="1">
    <location>
        <begin position="106"/>
        <end position="134"/>
    </location>
</feature>
<protein>
    <submittedName>
        <fullName evidence="2">Uncharacterized protein</fullName>
    </submittedName>
</protein>
<feature type="transmembrane region" description="Helical" evidence="1">
    <location>
        <begin position="181"/>
        <end position="206"/>
    </location>
</feature>
<keyword evidence="1" id="KW-1133">Transmembrane helix</keyword>
<keyword evidence="1" id="KW-0472">Membrane</keyword>
<feature type="transmembrane region" description="Helical" evidence="1">
    <location>
        <begin position="34"/>
        <end position="59"/>
    </location>
</feature>
<keyword evidence="1" id="KW-0812">Transmembrane</keyword>
<name>A0A381XQR4_9ZZZZ</name>
<feature type="transmembrane region" description="Helical" evidence="1">
    <location>
        <begin position="71"/>
        <end position="94"/>
    </location>
</feature>
<proteinExistence type="predicted"/>
<dbReference type="AlphaFoldDB" id="A0A381XQR4"/>
<sequence length="219" mass="24617">MKLVVEIIAFWVLPLALLIEYRYWQSISWVTPEFIFYVIAVPTIATYMIVGTGAGWLKLWGFNLKYTLGKVPFQIGLVYASVINILLLTFVKLLSPPASISSTITIAILIAISGAILGSLYDVAIVHYQILNVYIRPFYKRDNAIKIVAAYGPRFFALMGLVMGLSVKFGAYLLIETNPIISLLVVVPVGILIIYTPFLLYLLVIVEQKRRKAEDRKIL</sequence>
<dbReference type="EMBL" id="UINC01015937">
    <property type="protein sequence ID" value="SVA66741.1"/>
    <property type="molecule type" value="Genomic_DNA"/>
</dbReference>
<reference evidence="2" key="1">
    <citation type="submission" date="2018-05" db="EMBL/GenBank/DDBJ databases">
        <authorList>
            <person name="Lanie J.A."/>
            <person name="Ng W.-L."/>
            <person name="Kazmierczak K.M."/>
            <person name="Andrzejewski T.M."/>
            <person name="Davidsen T.M."/>
            <person name="Wayne K.J."/>
            <person name="Tettelin H."/>
            <person name="Glass J.I."/>
            <person name="Rusch D."/>
            <person name="Podicherti R."/>
            <person name="Tsui H.-C.T."/>
            <person name="Winkler M.E."/>
        </authorList>
    </citation>
    <scope>NUCLEOTIDE SEQUENCE</scope>
</reference>
<gene>
    <name evidence="2" type="ORF">METZ01_LOCUS119595</name>
</gene>
<evidence type="ECO:0000313" key="2">
    <source>
        <dbReference type="EMBL" id="SVA66741.1"/>
    </source>
</evidence>